<dbReference type="Pfam" id="PF01588">
    <property type="entry name" value="tRNA_bind"/>
    <property type="match status" value="1"/>
</dbReference>
<dbReference type="InterPro" id="IPR045864">
    <property type="entry name" value="aa-tRNA-synth_II/BPL/LPL"/>
</dbReference>
<dbReference type="NCBIfam" id="TIGR00472">
    <property type="entry name" value="pheT_bact"/>
    <property type="match status" value="1"/>
</dbReference>
<keyword evidence="11 16" id="KW-0694">RNA-binding</keyword>
<proteinExistence type="inferred from homology"/>
<dbReference type="PROSITE" id="PS50886">
    <property type="entry name" value="TRBD"/>
    <property type="match status" value="1"/>
</dbReference>
<dbReference type="SUPFAM" id="SSF50249">
    <property type="entry name" value="Nucleic acid-binding proteins"/>
    <property type="match status" value="1"/>
</dbReference>
<feature type="binding site" evidence="15">
    <location>
        <position position="464"/>
    </location>
    <ligand>
        <name>Mg(2+)</name>
        <dbReference type="ChEBI" id="CHEBI:18420"/>
        <note>shared with alpha subunit</note>
    </ligand>
</feature>
<dbReference type="InterPro" id="IPR045060">
    <property type="entry name" value="Phe-tRNA-ligase_IIc_bsu"/>
</dbReference>
<comment type="similarity">
    <text evidence="2 15">Belongs to the phenylalanyl-tRNA synthetase beta subunit family. Type 1 subfamily.</text>
</comment>
<evidence type="ECO:0000256" key="8">
    <source>
        <dbReference type="ARBA" id="ARBA00022741"/>
    </source>
</evidence>
<dbReference type="PANTHER" id="PTHR10947">
    <property type="entry name" value="PHENYLALANYL-TRNA SYNTHETASE BETA CHAIN AND LEUCINE-RICH REPEAT-CONTAINING PROTEIN 47"/>
    <property type="match status" value="1"/>
</dbReference>
<evidence type="ECO:0000256" key="2">
    <source>
        <dbReference type="ARBA" id="ARBA00008653"/>
    </source>
</evidence>
<dbReference type="Gene3D" id="2.40.50.140">
    <property type="entry name" value="Nucleic acid-binding proteins"/>
    <property type="match status" value="1"/>
</dbReference>
<dbReference type="Pfam" id="PF03484">
    <property type="entry name" value="B5"/>
    <property type="match status" value="1"/>
</dbReference>
<dbReference type="FunFam" id="3.30.70.380:FF:000001">
    <property type="entry name" value="Phenylalanine--tRNA ligase beta subunit"/>
    <property type="match status" value="1"/>
</dbReference>
<keyword evidence="8 15" id="KW-0547">Nucleotide-binding</keyword>
<evidence type="ECO:0000259" key="19">
    <source>
        <dbReference type="PROSITE" id="PS51447"/>
    </source>
</evidence>
<dbReference type="Gene3D" id="3.50.40.10">
    <property type="entry name" value="Phenylalanyl-trna Synthetase, Chain B, domain 3"/>
    <property type="match status" value="1"/>
</dbReference>
<comment type="caution">
    <text evidence="21">The sequence shown here is derived from an EMBL/GenBank/DDBJ whole genome shotgun (WGS) entry which is preliminary data.</text>
</comment>
<evidence type="ECO:0000256" key="3">
    <source>
        <dbReference type="ARBA" id="ARBA00011209"/>
    </source>
</evidence>
<feature type="domain" description="B5" evidence="20">
    <location>
        <begin position="401"/>
        <end position="477"/>
    </location>
</feature>
<dbReference type="CDD" id="cd02796">
    <property type="entry name" value="tRNA_bind_bactPheRS"/>
    <property type="match status" value="1"/>
</dbReference>
<dbReference type="InterPro" id="IPR012340">
    <property type="entry name" value="NA-bd_OB-fold"/>
</dbReference>
<dbReference type="InterPro" id="IPR005147">
    <property type="entry name" value="tRNA_synthase_B5-dom"/>
</dbReference>
<dbReference type="GO" id="GO:0000287">
    <property type="term" value="F:magnesium ion binding"/>
    <property type="evidence" value="ECO:0007669"/>
    <property type="project" value="UniProtKB-UniRule"/>
</dbReference>
<dbReference type="SUPFAM" id="SSF46955">
    <property type="entry name" value="Putative DNA-binding domain"/>
    <property type="match status" value="1"/>
</dbReference>
<reference evidence="21 22" key="1">
    <citation type="submission" date="2020-10" db="EMBL/GenBank/DDBJ databases">
        <title>Ca. Dormibacterota MAGs.</title>
        <authorList>
            <person name="Montgomery K."/>
        </authorList>
    </citation>
    <scope>NUCLEOTIDE SEQUENCE [LARGE SCALE GENOMIC DNA]</scope>
    <source>
        <strain evidence="21">SC8811_S16_3</strain>
    </source>
</reference>
<dbReference type="InterPro" id="IPR009061">
    <property type="entry name" value="DNA-bd_dom_put_sf"/>
</dbReference>
<dbReference type="Gene3D" id="3.30.70.380">
    <property type="entry name" value="Ferrodoxin-fold anticodon-binding domain"/>
    <property type="match status" value="1"/>
</dbReference>
<organism evidence="21 22">
    <name type="scientific">Candidatus Dormiibacter inghamiae</name>
    <dbReference type="NCBI Taxonomy" id="3127013"/>
    <lineage>
        <taxon>Bacteria</taxon>
        <taxon>Bacillati</taxon>
        <taxon>Candidatus Dormiibacterota</taxon>
        <taxon>Candidatus Dormibacteria</taxon>
        <taxon>Candidatus Dormibacterales</taxon>
        <taxon>Candidatus Dormibacteraceae</taxon>
        <taxon>Candidatus Dormiibacter</taxon>
    </lineage>
</organism>
<evidence type="ECO:0000256" key="12">
    <source>
        <dbReference type="ARBA" id="ARBA00022917"/>
    </source>
</evidence>
<keyword evidence="4 15" id="KW-0963">Cytoplasm</keyword>
<evidence type="ECO:0000256" key="13">
    <source>
        <dbReference type="ARBA" id="ARBA00023146"/>
    </source>
</evidence>
<dbReference type="InterPro" id="IPR004532">
    <property type="entry name" value="Phe-tRNA-ligase_IIc_bsu_bact"/>
</dbReference>
<evidence type="ECO:0000313" key="22">
    <source>
        <dbReference type="Proteomes" id="UP000620075"/>
    </source>
</evidence>
<evidence type="ECO:0000256" key="6">
    <source>
        <dbReference type="ARBA" id="ARBA00022598"/>
    </source>
</evidence>
<feature type="binding site" evidence="15">
    <location>
        <position position="465"/>
    </location>
    <ligand>
        <name>Mg(2+)</name>
        <dbReference type="ChEBI" id="CHEBI:18420"/>
        <note>shared with alpha subunit</note>
    </ligand>
</feature>
<dbReference type="InterPro" id="IPR020825">
    <property type="entry name" value="Phe-tRNA_synthase-like_B3/B4"/>
</dbReference>
<dbReference type="Gene3D" id="3.30.56.10">
    <property type="match status" value="2"/>
</dbReference>
<keyword evidence="12 15" id="KW-0648">Protein biosynthesis</keyword>
<dbReference type="InterPro" id="IPR002547">
    <property type="entry name" value="tRNA-bd_dom"/>
</dbReference>
<dbReference type="SMART" id="SM00874">
    <property type="entry name" value="B5"/>
    <property type="match status" value="1"/>
</dbReference>
<dbReference type="SMART" id="SM00873">
    <property type="entry name" value="B3_4"/>
    <property type="match status" value="1"/>
</dbReference>
<dbReference type="GO" id="GO:0006432">
    <property type="term" value="P:phenylalanyl-tRNA aminoacylation"/>
    <property type="evidence" value="ECO:0007669"/>
    <property type="project" value="UniProtKB-UniRule"/>
</dbReference>
<dbReference type="EC" id="6.1.1.20" evidence="15"/>
<dbReference type="PROSITE" id="PS51483">
    <property type="entry name" value="B5"/>
    <property type="match status" value="1"/>
</dbReference>
<evidence type="ECO:0000256" key="17">
    <source>
        <dbReference type="SAM" id="MobiDB-lite"/>
    </source>
</evidence>
<comment type="catalytic activity">
    <reaction evidence="14 15">
        <text>tRNA(Phe) + L-phenylalanine + ATP = L-phenylalanyl-tRNA(Phe) + AMP + diphosphate + H(+)</text>
        <dbReference type="Rhea" id="RHEA:19413"/>
        <dbReference type="Rhea" id="RHEA-COMP:9668"/>
        <dbReference type="Rhea" id="RHEA-COMP:9699"/>
        <dbReference type="ChEBI" id="CHEBI:15378"/>
        <dbReference type="ChEBI" id="CHEBI:30616"/>
        <dbReference type="ChEBI" id="CHEBI:33019"/>
        <dbReference type="ChEBI" id="CHEBI:58095"/>
        <dbReference type="ChEBI" id="CHEBI:78442"/>
        <dbReference type="ChEBI" id="CHEBI:78531"/>
        <dbReference type="ChEBI" id="CHEBI:456215"/>
        <dbReference type="EC" id="6.1.1.20"/>
    </reaction>
</comment>
<dbReference type="AlphaFoldDB" id="A0A934NHJ2"/>
<evidence type="ECO:0000256" key="7">
    <source>
        <dbReference type="ARBA" id="ARBA00022723"/>
    </source>
</evidence>
<evidence type="ECO:0000256" key="9">
    <source>
        <dbReference type="ARBA" id="ARBA00022840"/>
    </source>
</evidence>
<feature type="region of interest" description="Disordered" evidence="17">
    <location>
        <begin position="582"/>
        <end position="601"/>
    </location>
</feature>
<dbReference type="GO" id="GO:0004826">
    <property type="term" value="F:phenylalanine-tRNA ligase activity"/>
    <property type="evidence" value="ECO:0007669"/>
    <property type="project" value="UniProtKB-UniRule"/>
</dbReference>
<dbReference type="RefSeq" id="WP_338179828.1">
    <property type="nucleotide sequence ID" value="NZ_JAEKNQ010000038.1"/>
</dbReference>
<dbReference type="InterPro" id="IPR041616">
    <property type="entry name" value="PheRS_beta_core"/>
</dbReference>
<evidence type="ECO:0000256" key="15">
    <source>
        <dbReference type="HAMAP-Rule" id="MF_00283"/>
    </source>
</evidence>
<comment type="subunit">
    <text evidence="3 15">Tetramer of two alpha and two beta subunits.</text>
</comment>
<dbReference type="Pfam" id="PF17759">
    <property type="entry name" value="tRNA_synthFbeta"/>
    <property type="match status" value="1"/>
</dbReference>
<feature type="binding site" evidence="15">
    <location>
        <position position="461"/>
    </location>
    <ligand>
        <name>Mg(2+)</name>
        <dbReference type="ChEBI" id="CHEBI:18420"/>
        <note>shared with alpha subunit</note>
    </ligand>
</feature>
<feature type="domain" description="TRNA-binding" evidence="18">
    <location>
        <begin position="38"/>
        <end position="146"/>
    </location>
</feature>
<dbReference type="HAMAP" id="MF_00283">
    <property type="entry name" value="Phe_tRNA_synth_beta1"/>
    <property type="match status" value="1"/>
</dbReference>
<dbReference type="PROSITE" id="PS51447">
    <property type="entry name" value="FDX_ACB"/>
    <property type="match status" value="1"/>
</dbReference>
<accession>A0A934NHJ2</accession>
<protein>
    <recommendedName>
        <fullName evidence="15">Phenylalanine--tRNA ligase beta subunit</fullName>
        <ecNumber evidence="15">6.1.1.20</ecNumber>
    </recommendedName>
    <alternativeName>
        <fullName evidence="15">Phenylalanyl-tRNA synthetase beta subunit</fullName>
        <shortName evidence="15">PheRS</shortName>
    </alternativeName>
</protein>
<dbReference type="InterPro" id="IPR033714">
    <property type="entry name" value="tRNA_bind_bactPheRS"/>
</dbReference>
<dbReference type="Pfam" id="PF03483">
    <property type="entry name" value="B3_4"/>
    <property type="match status" value="1"/>
</dbReference>
<evidence type="ECO:0000313" key="21">
    <source>
        <dbReference type="EMBL" id="MBJ7603577.1"/>
    </source>
</evidence>
<gene>
    <name evidence="15" type="primary">pheT</name>
    <name evidence="21" type="ORF">JF888_10370</name>
</gene>
<evidence type="ECO:0000256" key="10">
    <source>
        <dbReference type="ARBA" id="ARBA00022842"/>
    </source>
</evidence>
<feature type="binding site" evidence="15">
    <location>
        <position position="455"/>
    </location>
    <ligand>
        <name>Mg(2+)</name>
        <dbReference type="ChEBI" id="CHEBI:18420"/>
        <note>shared with alpha subunit</note>
    </ligand>
</feature>
<dbReference type="PANTHER" id="PTHR10947:SF0">
    <property type="entry name" value="PHENYLALANINE--TRNA LIGASE BETA SUBUNIT"/>
    <property type="match status" value="1"/>
</dbReference>
<dbReference type="Proteomes" id="UP000620075">
    <property type="component" value="Unassembled WGS sequence"/>
</dbReference>
<evidence type="ECO:0000259" key="20">
    <source>
        <dbReference type="PROSITE" id="PS51483"/>
    </source>
</evidence>
<dbReference type="GO" id="GO:0005524">
    <property type="term" value="F:ATP binding"/>
    <property type="evidence" value="ECO:0007669"/>
    <property type="project" value="UniProtKB-UniRule"/>
</dbReference>
<evidence type="ECO:0000259" key="18">
    <source>
        <dbReference type="PROSITE" id="PS50886"/>
    </source>
</evidence>
<dbReference type="SMART" id="SM00896">
    <property type="entry name" value="FDX-ACB"/>
    <property type="match status" value="1"/>
</dbReference>
<dbReference type="SUPFAM" id="SSF54991">
    <property type="entry name" value="Anticodon-binding domain of PheRS"/>
    <property type="match status" value="1"/>
</dbReference>
<evidence type="ECO:0000256" key="16">
    <source>
        <dbReference type="PROSITE-ProRule" id="PRU00209"/>
    </source>
</evidence>
<evidence type="ECO:0000256" key="4">
    <source>
        <dbReference type="ARBA" id="ARBA00022490"/>
    </source>
</evidence>
<keyword evidence="13 15" id="KW-0030">Aminoacyl-tRNA synthetase</keyword>
<dbReference type="Gene3D" id="3.30.930.10">
    <property type="entry name" value="Bira Bifunctional Protein, Domain 2"/>
    <property type="match status" value="1"/>
</dbReference>
<keyword evidence="6 15" id="KW-0436">Ligase</keyword>
<dbReference type="InterPro" id="IPR005121">
    <property type="entry name" value="Fdx_antiC-bd"/>
</dbReference>
<evidence type="ECO:0000256" key="11">
    <source>
        <dbReference type="ARBA" id="ARBA00022884"/>
    </source>
</evidence>
<keyword evidence="5 16" id="KW-0820">tRNA-binding</keyword>
<comment type="subcellular location">
    <subcellularLocation>
        <location evidence="1 15">Cytoplasm</location>
    </subcellularLocation>
</comment>
<dbReference type="EMBL" id="JAEKNQ010000038">
    <property type="protein sequence ID" value="MBJ7603577.1"/>
    <property type="molecule type" value="Genomic_DNA"/>
</dbReference>
<dbReference type="InterPro" id="IPR005146">
    <property type="entry name" value="B3/B4_tRNA-bd"/>
</dbReference>
<dbReference type="SUPFAM" id="SSF56037">
    <property type="entry name" value="PheT/TilS domain"/>
    <property type="match status" value="1"/>
</dbReference>
<dbReference type="CDD" id="cd00769">
    <property type="entry name" value="PheRS_beta_core"/>
    <property type="match status" value="1"/>
</dbReference>
<dbReference type="GO" id="GO:0000049">
    <property type="term" value="F:tRNA binding"/>
    <property type="evidence" value="ECO:0007669"/>
    <property type="project" value="UniProtKB-UniRule"/>
</dbReference>
<keyword evidence="10 15" id="KW-0460">Magnesium</keyword>
<evidence type="ECO:0000256" key="5">
    <source>
        <dbReference type="ARBA" id="ARBA00022555"/>
    </source>
</evidence>
<dbReference type="Pfam" id="PF03147">
    <property type="entry name" value="FDX-ACB"/>
    <property type="match status" value="1"/>
</dbReference>
<keyword evidence="7 15" id="KW-0479">Metal-binding</keyword>
<comment type="cofactor">
    <cofactor evidence="15">
        <name>Mg(2+)</name>
        <dbReference type="ChEBI" id="CHEBI:18420"/>
    </cofactor>
    <text evidence="15">Binds 2 magnesium ions per tetramer.</text>
</comment>
<dbReference type="InterPro" id="IPR036690">
    <property type="entry name" value="Fdx_antiC-bd_sf"/>
</dbReference>
<evidence type="ECO:0000256" key="1">
    <source>
        <dbReference type="ARBA" id="ARBA00004496"/>
    </source>
</evidence>
<dbReference type="SUPFAM" id="SSF55681">
    <property type="entry name" value="Class II aaRS and biotin synthetases"/>
    <property type="match status" value="1"/>
</dbReference>
<evidence type="ECO:0000256" key="14">
    <source>
        <dbReference type="ARBA" id="ARBA00049255"/>
    </source>
</evidence>
<name>A0A934NHJ2_9BACT</name>
<dbReference type="GO" id="GO:0009328">
    <property type="term" value="C:phenylalanine-tRNA ligase complex"/>
    <property type="evidence" value="ECO:0007669"/>
    <property type="project" value="TreeGrafter"/>
</dbReference>
<feature type="compositionally biased region" description="Acidic residues" evidence="17">
    <location>
        <begin position="585"/>
        <end position="594"/>
    </location>
</feature>
<sequence>MRVSFQWLCELAGIDDLTPQEVAQTLTMAGWTVEELKLIDLSQIRVGRIISQEPHPASKKPLWVHMVDLGDEQRQVVAGAANAVVGSLVPVALPGTTVPSGVKVRDGSIAGFEARGMLCSQAELELSDEHDGIMLLDSGEPGQPLSAIVPSDAILEVEVTPNRPDCLCHLGLARELAAARGRRLKHDFMPLFTGGIEPPGTDLVSIAIEDPRFCRRYIGAVVSDIRVGPSPRWLQRRLRGVGVRPISNVVDITNYVALEYGQPLHAFDLDRLSARRIGVRQAREAEHLLCLDGQDRQLAPDSFVITDGDQPVALAGLIGGAETAVQVGTTQILLEAANFEGIAVRSMSRRLKLRTEASGRFEKNISPELALAGARRAAELLREVCGAKVHTSWAEAYPRPQEPVPVRFRPERIDAILGVHVPLEEMEAILDRLGFQVRVETEGEWYVLPPVFRLDVTTVQDVAEEVGRIYGYHNVPATLPGRRRSSWRAATPSVERRLDPCRQVLAGAGFDEVVTPTLVASEMLRRLGLDGRALRLVNPLSDDQDTLRTSLLPSLLKVAQLQRKHGREASRLFEIGRAYLRSREDSEEPEEQPDEPQLLGVLSTGHEGADAARKAFYELKGGLERAVNALAPARLRFERAEDRLYHPGRTARILSGREAIGCIGELHPTTSQAFGLPGRAVAAQLDVAPLLELDPIRKVKALLRYPAVTRDLAVVVPVDLEAATLAGAIRSTGGELLTDAVAFDDYRGSQVTEGRKSVAFGLTFRSPARTLTDEEVDTRLEQIRAVLSQRFAASFRD</sequence>
<keyword evidence="9 15" id="KW-0067">ATP-binding</keyword>
<feature type="domain" description="FDX-ACB" evidence="19">
    <location>
        <begin position="703"/>
        <end position="796"/>
    </location>
</feature>